<dbReference type="AlphaFoldDB" id="A0A422QCM1"/>
<sequence>MHGPQVKEQLTDKRGVGVKVQVTGKWFNQRHASLMHGDDAATIRLKRNECRVQLRNILDNINVLRAATIVQVILERLVKPGIGLLEALTRLLKGLNRRERLRWRNINRKINPPFFKPVW</sequence>
<gene>
    <name evidence="1" type="ORF">Tco025E_00059</name>
</gene>
<proteinExistence type="predicted"/>
<dbReference type="GeneID" id="40313670"/>
<evidence type="ECO:0000313" key="2">
    <source>
        <dbReference type="Proteomes" id="UP000284403"/>
    </source>
</evidence>
<dbReference type="Proteomes" id="UP000284403">
    <property type="component" value="Unassembled WGS sequence"/>
</dbReference>
<keyword evidence="2" id="KW-1185">Reference proteome</keyword>
<protein>
    <submittedName>
        <fullName evidence="1">Uncharacterized protein</fullName>
    </submittedName>
</protein>
<organism evidence="1 2">
    <name type="scientific">Trypanosoma conorhini</name>
    <dbReference type="NCBI Taxonomy" id="83891"/>
    <lineage>
        <taxon>Eukaryota</taxon>
        <taxon>Discoba</taxon>
        <taxon>Euglenozoa</taxon>
        <taxon>Kinetoplastea</taxon>
        <taxon>Metakinetoplastina</taxon>
        <taxon>Trypanosomatida</taxon>
        <taxon>Trypanosomatidae</taxon>
        <taxon>Trypanosoma</taxon>
    </lineage>
</organism>
<reference evidence="1 2" key="1">
    <citation type="journal article" date="2018" name="BMC Genomics">
        <title>Genomic comparison of Trypanosoma conorhini and Trypanosoma rangeli to Trypanosoma cruzi strains of high and low virulence.</title>
        <authorList>
            <person name="Bradwell K.R."/>
            <person name="Koparde V.N."/>
            <person name="Matveyev A.V."/>
            <person name="Serrano M.G."/>
            <person name="Alves J.M."/>
            <person name="Parikh H."/>
            <person name="Huang B."/>
            <person name="Lee V."/>
            <person name="Espinosa-Alvarez O."/>
            <person name="Ortiz P.A."/>
            <person name="Costa-Martins A.G."/>
            <person name="Teixeira M.M."/>
            <person name="Buck G.A."/>
        </authorList>
    </citation>
    <scope>NUCLEOTIDE SEQUENCE [LARGE SCALE GENOMIC DNA]</scope>
    <source>
        <strain evidence="1 2">025E</strain>
    </source>
</reference>
<dbReference type="EMBL" id="MKKU01000001">
    <property type="protein sequence ID" value="RNF27675.1"/>
    <property type="molecule type" value="Genomic_DNA"/>
</dbReference>
<evidence type="ECO:0000313" key="1">
    <source>
        <dbReference type="EMBL" id="RNF27675.1"/>
    </source>
</evidence>
<comment type="caution">
    <text evidence="1">The sequence shown here is derived from an EMBL/GenBank/DDBJ whole genome shotgun (WGS) entry which is preliminary data.</text>
</comment>
<dbReference type="RefSeq" id="XP_029232881.1">
    <property type="nucleotide sequence ID" value="XM_029367008.1"/>
</dbReference>
<accession>A0A422QCM1</accession>
<name>A0A422QCM1_9TRYP</name>